<keyword evidence="1" id="KW-1133">Transmembrane helix</keyword>
<dbReference type="KEGG" id="clec:106667047"/>
<dbReference type="InterPro" id="IPR013766">
    <property type="entry name" value="Thioredoxin_domain"/>
</dbReference>
<proteinExistence type="predicted"/>
<dbReference type="PROSITE" id="PS51352">
    <property type="entry name" value="THIOREDOXIN_2"/>
    <property type="match status" value="1"/>
</dbReference>
<feature type="signal peptide" evidence="2">
    <location>
        <begin position="1"/>
        <end position="17"/>
    </location>
</feature>
<feature type="chain" id="PRO_5035158803" description="Thioredoxin domain-containing protein" evidence="2">
    <location>
        <begin position="18"/>
        <end position="293"/>
    </location>
</feature>
<dbReference type="OrthoDB" id="1899781at2759"/>
<dbReference type="GO" id="GO:0060271">
    <property type="term" value="P:cilium assembly"/>
    <property type="evidence" value="ECO:0007669"/>
    <property type="project" value="TreeGrafter"/>
</dbReference>
<evidence type="ECO:0000259" key="3">
    <source>
        <dbReference type="PROSITE" id="PS51352"/>
    </source>
</evidence>
<sequence length="293" mass="32601">MLLRLLVLICGITGIACQKVEQSLKTESNENLNHITYVSNFIKEFHRKLEKDLYPTPEFEAATESDFLTHFTLNDNGTLLGGKNGTDKNGTSLVNCNTQKKLGSMTVELVNSTRLTSLLLPDPNVTNRHMEGQCVVLLFYSKTCPFSCLAAPHFNALPRAFPAIKMAAVNAMLYQSFNTQYGIAGVPTLMLFHNGRPVAKFNGSEYTLKMFAMFIIQFTGMKPVEMMFVSSSDFGGPVPSKLTKERDYILGLAWAVILITLAVGISKSKGWRVLVEAVQNSWREAQAHHEHTE</sequence>
<keyword evidence="2" id="KW-0732">Signal</keyword>
<dbReference type="AlphaFoldDB" id="A0A8I6RUR1"/>
<feature type="transmembrane region" description="Helical" evidence="1">
    <location>
        <begin position="248"/>
        <end position="265"/>
    </location>
</feature>
<dbReference type="Gene3D" id="3.40.30.10">
    <property type="entry name" value="Glutaredoxin"/>
    <property type="match status" value="1"/>
</dbReference>
<dbReference type="Proteomes" id="UP000494040">
    <property type="component" value="Unassembled WGS sequence"/>
</dbReference>
<organism evidence="4 5">
    <name type="scientific">Cimex lectularius</name>
    <name type="common">Bed bug</name>
    <name type="synonym">Acanthia lectularia</name>
    <dbReference type="NCBI Taxonomy" id="79782"/>
    <lineage>
        <taxon>Eukaryota</taxon>
        <taxon>Metazoa</taxon>
        <taxon>Ecdysozoa</taxon>
        <taxon>Arthropoda</taxon>
        <taxon>Hexapoda</taxon>
        <taxon>Insecta</taxon>
        <taxon>Pterygota</taxon>
        <taxon>Neoptera</taxon>
        <taxon>Paraneoptera</taxon>
        <taxon>Hemiptera</taxon>
        <taxon>Heteroptera</taxon>
        <taxon>Panheteroptera</taxon>
        <taxon>Cimicomorpha</taxon>
        <taxon>Cimicidae</taxon>
        <taxon>Cimex</taxon>
    </lineage>
</organism>
<keyword evidence="5" id="KW-1185">Reference proteome</keyword>
<evidence type="ECO:0000313" key="4">
    <source>
        <dbReference type="EnsemblMetazoa" id="XP_014250155.1"/>
    </source>
</evidence>
<dbReference type="InterPro" id="IPR036249">
    <property type="entry name" value="Thioredoxin-like_sf"/>
</dbReference>
<dbReference type="EnsemblMetazoa" id="XM_014394669.2">
    <property type="protein sequence ID" value="XP_014250155.1"/>
    <property type="gene ID" value="LOC106667047"/>
</dbReference>
<evidence type="ECO:0000313" key="5">
    <source>
        <dbReference type="Proteomes" id="UP000494040"/>
    </source>
</evidence>
<reference evidence="4" key="1">
    <citation type="submission" date="2022-01" db="UniProtKB">
        <authorList>
            <consortium name="EnsemblMetazoa"/>
        </authorList>
    </citation>
    <scope>IDENTIFICATION</scope>
</reference>
<dbReference type="SUPFAM" id="SSF52833">
    <property type="entry name" value="Thioredoxin-like"/>
    <property type="match status" value="1"/>
</dbReference>
<accession>A0A8I6RUR1</accession>
<dbReference type="PANTHER" id="PTHR14684">
    <property type="entry name" value="THIOREDOXIN DOMAIN-CONTAINING PROTEIN 15"/>
    <property type="match status" value="1"/>
</dbReference>
<gene>
    <name evidence="4" type="primary">106667047</name>
</gene>
<dbReference type="OMA" id="KFVHAIT"/>
<keyword evidence="1" id="KW-0472">Membrane</keyword>
<dbReference type="PANTHER" id="PTHR14684:SF2">
    <property type="entry name" value="THIOREDOXIN DOMAIN-CONTAINING PROTEIN 15"/>
    <property type="match status" value="1"/>
</dbReference>
<protein>
    <recommendedName>
        <fullName evidence="3">Thioredoxin domain-containing protein</fullName>
    </recommendedName>
</protein>
<evidence type="ECO:0000256" key="1">
    <source>
        <dbReference type="SAM" id="Phobius"/>
    </source>
</evidence>
<feature type="domain" description="Thioredoxin" evidence="3">
    <location>
        <begin position="96"/>
        <end position="220"/>
    </location>
</feature>
<name>A0A8I6RUR1_CIMLE</name>
<dbReference type="Pfam" id="PF00085">
    <property type="entry name" value="Thioredoxin"/>
    <property type="match status" value="1"/>
</dbReference>
<evidence type="ECO:0000256" key="2">
    <source>
        <dbReference type="SAM" id="SignalP"/>
    </source>
</evidence>
<dbReference type="GO" id="GO:0005929">
    <property type="term" value="C:cilium"/>
    <property type="evidence" value="ECO:0007669"/>
    <property type="project" value="TreeGrafter"/>
</dbReference>
<keyword evidence="1" id="KW-0812">Transmembrane</keyword>
<dbReference type="PROSITE" id="PS51257">
    <property type="entry name" value="PROKAR_LIPOPROTEIN"/>
    <property type="match status" value="1"/>
</dbReference>
<dbReference type="InterPro" id="IPR042418">
    <property type="entry name" value="TXNDC15"/>
</dbReference>